<reference evidence="3 4" key="1">
    <citation type="submission" date="2016-11" db="EMBL/GenBank/DDBJ databases">
        <authorList>
            <person name="Jaros S."/>
            <person name="Januszkiewicz K."/>
            <person name="Wedrychowicz H."/>
        </authorList>
    </citation>
    <scope>NUCLEOTIDE SEQUENCE [LARGE SCALE GENOMIC DNA]</scope>
</reference>
<comment type="similarity">
    <text evidence="1">Belongs to the NipSnap family.</text>
</comment>
<dbReference type="FunFam" id="3.30.70.100:FF:000004">
    <property type="entry name" value="NIPSNAP family protein"/>
    <property type="match status" value="1"/>
</dbReference>
<dbReference type="InterPro" id="IPR011008">
    <property type="entry name" value="Dimeric_a/b-barrel"/>
</dbReference>
<protein>
    <submittedName>
        <fullName evidence="3">BQ5605_C012g06939 protein</fullName>
    </submittedName>
</protein>
<sequence>MLGRVTCLKTVPPFSGCSLLALEQASLVSAISNGLRRRQLVFDRSPAPQLIASPPPHIVHRRLLTRNGISDPLGAFSALLHGSPEAKAEGEKAEGQHSKLVGRNRSVHEFQKHKVLPQHVEQYKELIAGYYKGIHESEDFHAKLTGSWEIVVGEVDTFVHIFEYEGLTGFEKTKAQIKASHASLLSPISLGHLEFFNHEILPLIQTRTSQLNQEFAFWQCAEPRTDLGGIVELRTYSLKPGALLEWENQWRVGLEARLRSGHSPLGAWFSQLGELHQVHHMWHYATLEERRATREKAWTIDTWSGTVTKTVKLTEKMHANVLRALPFSPMR</sequence>
<dbReference type="EMBL" id="FQNC01000014">
    <property type="protein sequence ID" value="SGY16651.1"/>
    <property type="molecule type" value="Genomic_DNA"/>
</dbReference>
<keyword evidence="4" id="KW-1185">Reference proteome</keyword>
<evidence type="ECO:0000259" key="2">
    <source>
        <dbReference type="Pfam" id="PF07978"/>
    </source>
</evidence>
<gene>
    <name evidence="3" type="primary">BQ5605_C012g06939</name>
    <name evidence="3" type="ORF">BQ5605_C012G06939</name>
</gene>
<evidence type="ECO:0000313" key="4">
    <source>
        <dbReference type="Proteomes" id="UP000249464"/>
    </source>
</evidence>
<dbReference type="STRING" id="796604.A0A2X0MLY9"/>
<evidence type="ECO:0000313" key="3">
    <source>
        <dbReference type="EMBL" id="SGY16651.1"/>
    </source>
</evidence>
<dbReference type="PANTHER" id="PTHR21017">
    <property type="entry name" value="NIPSNAP-RELATED"/>
    <property type="match status" value="1"/>
</dbReference>
<accession>A0A2X0MLY9</accession>
<name>A0A2X0MLY9_9BASI</name>
<dbReference type="Pfam" id="PF07978">
    <property type="entry name" value="NIPSNAP"/>
    <property type="match status" value="1"/>
</dbReference>
<dbReference type="PANTHER" id="PTHR21017:SF17">
    <property type="entry name" value="PROTEIN NIPSNAP"/>
    <property type="match status" value="1"/>
</dbReference>
<dbReference type="AlphaFoldDB" id="A0A2X0MLY9"/>
<feature type="domain" description="NIPSNAP" evidence="2">
    <location>
        <begin position="231"/>
        <end position="329"/>
    </location>
</feature>
<dbReference type="InterPro" id="IPR051557">
    <property type="entry name" value="NipSnap_domain"/>
</dbReference>
<proteinExistence type="inferred from homology"/>
<dbReference type="Gene3D" id="3.30.70.100">
    <property type="match status" value="2"/>
</dbReference>
<dbReference type="GO" id="GO:0005739">
    <property type="term" value="C:mitochondrion"/>
    <property type="evidence" value="ECO:0007669"/>
    <property type="project" value="TreeGrafter"/>
</dbReference>
<evidence type="ECO:0000256" key="1">
    <source>
        <dbReference type="ARBA" id="ARBA00005291"/>
    </source>
</evidence>
<organism evidence="3 4">
    <name type="scientific">Microbotryum silenes-dioicae</name>
    <dbReference type="NCBI Taxonomy" id="796604"/>
    <lineage>
        <taxon>Eukaryota</taxon>
        <taxon>Fungi</taxon>
        <taxon>Dikarya</taxon>
        <taxon>Basidiomycota</taxon>
        <taxon>Pucciniomycotina</taxon>
        <taxon>Microbotryomycetes</taxon>
        <taxon>Microbotryales</taxon>
        <taxon>Microbotryaceae</taxon>
        <taxon>Microbotryum</taxon>
    </lineage>
</organism>
<dbReference type="Proteomes" id="UP000249464">
    <property type="component" value="Unassembled WGS sequence"/>
</dbReference>
<dbReference type="InterPro" id="IPR012577">
    <property type="entry name" value="NIPSNAP"/>
</dbReference>
<dbReference type="GO" id="GO:0000423">
    <property type="term" value="P:mitophagy"/>
    <property type="evidence" value="ECO:0007669"/>
    <property type="project" value="UniProtKB-ARBA"/>
</dbReference>
<dbReference type="SUPFAM" id="SSF54909">
    <property type="entry name" value="Dimeric alpha+beta barrel"/>
    <property type="match status" value="2"/>
</dbReference>